<accession>A0A183A930</accession>
<evidence type="ECO:0000313" key="3">
    <source>
        <dbReference type="Proteomes" id="UP000272942"/>
    </source>
</evidence>
<feature type="compositionally biased region" description="Basic and acidic residues" evidence="1">
    <location>
        <begin position="160"/>
        <end position="170"/>
    </location>
</feature>
<protein>
    <submittedName>
        <fullName evidence="4">SPX domain-containing protein</fullName>
    </submittedName>
</protein>
<reference evidence="2 3" key="2">
    <citation type="submission" date="2018-11" db="EMBL/GenBank/DDBJ databases">
        <authorList>
            <consortium name="Pathogen Informatics"/>
        </authorList>
    </citation>
    <scope>NUCLEOTIDE SEQUENCE [LARGE SCALE GENOMIC DNA]</scope>
    <source>
        <strain evidence="2 3">Egypt</strain>
    </source>
</reference>
<dbReference type="Proteomes" id="UP000272942">
    <property type="component" value="Unassembled WGS sequence"/>
</dbReference>
<dbReference type="AlphaFoldDB" id="A0A183A930"/>
<dbReference type="OrthoDB" id="446293at2759"/>
<dbReference type="InterPro" id="IPR036028">
    <property type="entry name" value="SH3-like_dom_sf"/>
</dbReference>
<sequence>MVDSETSSAFKALTDALGGCFDPKWEQYAHIKGELQLVQSQKHQLVKLQSRLKQNNVTDENKTQNLLPVPGRARTPTQFQNVLNGGRIPTTEETSVSMDFHPRTNKPTRPLRARELEAIKQLSSSSQDVTMNGFMDLFPSDSSTESIEFFKSTEALNNIRRRESSRRSRGNENWSEPSSISNAQGIRMQPLNSFEVSRRLEQYLPRANPTDATRNKVIDQQFYTGSNRDKPNGIRLIHAPSIKSREVIIRDSVDSRSPKYKRTSRIIIQKQLPSQNGLHLGWLKQTDRKAASIEHLSVKPGQTDHKSPRLTIIDHSLSSPERAKRGRGTLDSVASNHQQLSLHPQRLGGAETSKVKTFEVITTYPYAAQDTDELSLRLNEVVRVLPWPEGMDDVSIG</sequence>
<dbReference type="WBParaSite" id="ECPE_0000346801-mRNA-1">
    <property type="protein sequence ID" value="ECPE_0000346801-mRNA-1"/>
    <property type="gene ID" value="ECPE_0000346801"/>
</dbReference>
<keyword evidence="3" id="KW-1185">Reference proteome</keyword>
<dbReference type="SUPFAM" id="SSF50044">
    <property type="entry name" value="SH3-domain"/>
    <property type="match status" value="1"/>
</dbReference>
<evidence type="ECO:0000313" key="2">
    <source>
        <dbReference type="EMBL" id="VDP69591.1"/>
    </source>
</evidence>
<dbReference type="EMBL" id="UZAN01040417">
    <property type="protein sequence ID" value="VDP69591.1"/>
    <property type="molecule type" value="Genomic_DNA"/>
</dbReference>
<name>A0A183A930_9TREM</name>
<proteinExistence type="predicted"/>
<gene>
    <name evidence="2" type="ORF">ECPE_LOCUS3465</name>
</gene>
<feature type="compositionally biased region" description="Polar residues" evidence="1">
    <location>
        <begin position="177"/>
        <end position="187"/>
    </location>
</feature>
<evidence type="ECO:0000313" key="4">
    <source>
        <dbReference type="WBParaSite" id="ECPE_0000346801-mRNA-1"/>
    </source>
</evidence>
<evidence type="ECO:0000256" key="1">
    <source>
        <dbReference type="SAM" id="MobiDB-lite"/>
    </source>
</evidence>
<organism evidence="4">
    <name type="scientific">Echinostoma caproni</name>
    <dbReference type="NCBI Taxonomy" id="27848"/>
    <lineage>
        <taxon>Eukaryota</taxon>
        <taxon>Metazoa</taxon>
        <taxon>Spiralia</taxon>
        <taxon>Lophotrochozoa</taxon>
        <taxon>Platyhelminthes</taxon>
        <taxon>Trematoda</taxon>
        <taxon>Digenea</taxon>
        <taxon>Plagiorchiida</taxon>
        <taxon>Echinostomata</taxon>
        <taxon>Echinostomatoidea</taxon>
        <taxon>Echinostomatidae</taxon>
        <taxon>Echinostoma</taxon>
    </lineage>
</organism>
<feature type="region of interest" description="Disordered" evidence="1">
    <location>
        <begin position="160"/>
        <end position="187"/>
    </location>
</feature>
<reference evidence="4" key="1">
    <citation type="submission" date="2016-06" db="UniProtKB">
        <authorList>
            <consortium name="WormBaseParasite"/>
        </authorList>
    </citation>
    <scope>IDENTIFICATION</scope>
</reference>